<evidence type="ECO:0000313" key="3">
    <source>
        <dbReference type="Proteomes" id="UP000242715"/>
    </source>
</evidence>
<proteinExistence type="predicted"/>
<sequence>MLAIGIDDPCDYPTTIDTIEGRTLAIKVKWQPKWSNGSVQGVHEGESFIEGIKAQFTDDQETKLLEQASSPLAEDVTSQPDDSNPETDDVIPTASLSDDTDQFDPNFLAIKTPSKRSGASIKDDNVEPGDCIGAKLSSTKLPKHPKKE</sequence>
<dbReference type="Proteomes" id="UP000242715">
    <property type="component" value="Unassembled WGS sequence"/>
</dbReference>
<accession>A0A2Z6PCC7</accession>
<reference evidence="3" key="1">
    <citation type="journal article" date="2017" name="Front. Plant Sci.">
        <title>Climate Clever Clovers: New Paradigm to Reduce the Environmental Footprint of Ruminants by Breeding Low Methanogenic Forages Utilizing Haplotype Variation.</title>
        <authorList>
            <person name="Kaur P."/>
            <person name="Appels R."/>
            <person name="Bayer P.E."/>
            <person name="Keeble-Gagnere G."/>
            <person name="Wang J."/>
            <person name="Hirakawa H."/>
            <person name="Shirasawa K."/>
            <person name="Vercoe P."/>
            <person name="Stefanova K."/>
            <person name="Durmic Z."/>
            <person name="Nichols P."/>
            <person name="Revell C."/>
            <person name="Isobe S.N."/>
            <person name="Edwards D."/>
            <person name="Erskine W."/>
        </authorList>
    </citation>
    <scope>NUCLEOTIDE SEQUENCE [LARGE SCALE GENOMIC DNA]</scope>
    <source>
        <strain evidence="3">cv. Daliak</strain>
    </source>
</reference>
<keyword evidence="3" id="KW-1185">Reference proteome</keyword>
<evidence type="ECO:0000256" key="1">
    <source>
        <dbReference type="SAM" id="MobiDB-lite"/>
    </source>
</evidence>
<feature type="region of interest" description="Disordered" evidence="1">
    <location>
        <begin position="59"/>
        <end position="148"/>
    </location>
</feature>
<dbReference type="EMBL" id="DF973844">
    <property type="protein sequence ID" value="GAU41077.1"/>
    <property type="molecule type" value="Genomic_DNA"/>
</dbReference>
<organism evidence="2 3">
    <name type="scientific">Trifolium subterraneum</name>
    <name type="common">Subterranean clover</name>
    <dbReference type="NCBI Taxonomy" id="3900"/>
    <lineage>
        <taxon>Eukaryota</taxon>
        <taxon>Viridiplantae</taxon>
        <taxon>Streptophyta</taxon>
        <taxon>Embryophyta</taxon>
        <taxon>Tracheophyta</taxon>
        <taxon>Spermatophyta</taxon>
        <taxon>Magnoliopsida</taxon>
        <taxon>eudicotyledons</taxon>
        <taxon>Gunneridae</taxon>
        <taxon>Pentapetalae</taxon>
        <taxon>rosids</taxon>
        <taxon>fabids</taxon>
        <taxon>Fabales</taxon>
        <taxon>Fabaceae</taxon>
        <taxon>Papilionoideae</taxon>
        <taxon>50 kb inversion clade</taxon>
        <taxon>NPAAA clade</taxon>
        <taxon>Hologalegina</taxon>
        <taxon>IRL clade</taxon>
        <taxon>Trifolieae</taxon>
        <taxon>Trifolium</taxon>
    </lineage>
</organism>
<gene>
    <name evidence="2" type="ORF">TSUD_139800</name>
</gene>
<protein>
    <submittedName>
        <fullName evidence="2">Uncharacterized protein</fullName>
    </submittedName>
</protein>
<name>A0A2Z6PCC7_TRISU</name>
<dbReference type="AlphaFoldDB" id="A0A2Z6PCC7"/>
<evidence type="ECO:0000313" key="2">
    <source>
        <dbReference type="EMBL" id="GAU41077.1"/>
    </source>
</evidence>